<reference evidence="2 3" key="1">
    <citation type="journal article" date="2019" name="Mol. Biol. Evol.">
        <title>Blast fungal genomes show frequent chromosomal changes, gene gains and losses, and effector gene turnover.</title>
        <authorList>
            <person name="Gomez Luciano L.B."/>
            <person name="Jason Tsai I."/>
            <person name="Chuma I."/>
            <person name="Tosa Y."/>
            <person name="Chen Y.H."/>
            <person name="Li J.Y."/>
            <person name="Li M.Y."/>
            <person name="Jade Lu M.Y."/>
            <person name="Nakayashiki H."/>
            <person name="Li W.H."/>
        </authorList>
    </citation>
    <scope>NUCLEOTIDE SEQUENCE [LARGE SCALE GENOMIC DNA]</scope>
    <source>
        <strain evidence="2">MZ5-1-6</strain>
    </source>
</reference>
<sequence>MCSKVKEMQQFVVESIRMDRKKGCCHTGGLRSIRAAPSPPTTSDVKCRKTRLRSSQLSS</sequence>
<feature type="region of interest" description="Disordered" evidence="1">
    <location>
        <begin position="33"/>
        <end position="59"/>
    </location>
</feature>
<evidence type="ECO:0000313" key="3">
    <source>
        <dbReference type="Proteomes" id="UP000294847"/>
    </source>
</evidence>
<proteinExistence type="predicted"/>
<dbReference type="Proteomes" id="UP000294847">
    <property type="component" value="Chromosome 4"/>
</dbReference>
<protein>
    <submittedName>
        <fullName evidence="2">Uncharacterized protein</fullName>
    </submittedName>
</protein>
<accession>A0A4P7NI68</accession>
<organism evidence="2 3">
    <name type="scientific">Pyricularia oryzae</name>
    <name type="common">Rice blast fungus</name>
    <name type="synonym">Magnaporthe oryzae</name>
    <dbReference type="NCBI Taxonomy" id="318829"/>
    <lineage>
        <taxon>Eukaryota</taxon>
        <taxon>Fungi</taxon>
        <taxon>Dikarya</taxon>
        <taxon>Ascomycota</taxon>
        <taxon>Pezizomycotina</taxon>
        <taxon>Sordariomycetes</taxon>
        <taxon>Sordariomycetidae</taxon>
        <taxon>Magnaporthales</taxon>
        <taxon>Pyriculariaceae</taxon>
        <taxon>Pyricularia</taxon>
    </lineage>
</organism>
<name>A0A4P7NI68_PYROR</name>
<evidence type="ECO:0000313" key="2">
    <source>
        <dbReference type="EMBL" id="QBZ61616.1"/>
    </source>
</evidence>
<evidence type="ECO:0000256" key="1">
    <source>
        <dbReference type="SAM" id="MobiDB-lite"/>
    </source>
</evidence>
<dbReference type="EMBL" id="CP034207">
    <property type="protein sequence ID" value="QBZ61616.1"/>
    <property type="molecule type" value="Genomic_DNA"/>
</dbReference>
<gene>
    <name evidence="2" type="ORF">PoMZ_08570</name>
</gene>
<dbReference type="AlphaFoldDB" id="A0A4P7NI68"/>